<comment type="caution">
    <text evidence="3">The sequence shown here is derived from an EMBL/GenBank/DDBJ whole genome shotgun (WGS) entry which is preliminary data.</text>
</comment>
<feature type="transmembrane region" description="Helical" evidence="2">
    <location>
        <begin position="235"/>
        <end position="257"/>
    </location>
</feature>
<dbReference type="AlphaFoldDB" id="T2J1N7"/>
<evidence type="ECO:0000313" key="4">
    <source>
        <dbReference type="Proteomes" id="UP000017981"/>
    </source>
</evidence>
<feature type="region of interest" description="Disordered" evidence="1">
    <location>
        <begin position="1"/>
        <end position="185"/>
    </location>
</feature>
<name>T2J1N7_CROWT</name>
<feature type="compositionally biased region" description="Low complexity" evidence="1">
    <location>
        <begin position="54"/>
        <end position="70"/>
    </location>
</feature>
<gene>
    <name evidence="3" type="ORF">CWATWH0005_31</name>
</gene>
<keyword evidence="2" id="KW-1133">Transmembrane helix</keyword>
<evidence type="ECO:0000256" key="1">
    <source>
        <dbReference type="SAM" id="MobiDB-lite"/>
    </source>
</evidence>
<feature type="compositionally biased region" description="Polar residues" evidence="1">
    <location>
        <begin position="90"/>
        <end position="102"/>
    </location>
</feature>
<keyword evidence="2" id="KW-0812">Transmembrane</keyword>
<feature type="compositionally biased region" description="Basic and acidic residues" evidence="1">
    <location>
        <begin position="25"/>
        <end position="41"/>
    </location>
</feature>
<protein>
    <submittedName>
        <fullName evidence="3">Uncharacterized protein</fullName>
    </submittedName>
</protein>
<accession>T2J1N7</accession>
<evidence type="ECO:0000313" key="3">
    <source>
        <dbReference type="EMBL" id="CCQ59094.1"/>
    </source>
</evidence>
<evidence type="ECO:0000256" key="2">
    <source>
        <dbReference type="SAM" id="Phobius"/>
    </source>
</evidence>
<keyword evidence="2" id="KW-0472">Membrane</keyword>
<proteinExistence type="predicted"/>
<organism evidence="3 4">
    <name type="scientific">Crocosphaera watsonii WH 0005</name>
    <dbReference type="NCBI Taxonomy" id="423472"/>
    <lineage>
        <taxon>Bacteria</taxon>
        <taxon>Bacillati</taxon>
        <taxon>Cyanobacteriota</taxon>
        <taxon>Cyanophyceae</taxon>
        <taxon>Oscillatoriophycideae</taxon>
        <taxon>Chroococcales</taxon>
        <taxon>Aphanothecaceae</taxon>
        <taxon>Crocosphaera</taxon>
    </lineage>
</organism>
<reference evidence="3 4" key="1">
    <citation type="submission" date="2013-01" db="EMBL/GenBank/DDBJ databases">
        <authorList>
            <person name="Bench S."/>
        </authorList>
    </citation>
    <scope>NUCLEOTIDE SEQUENCE [LARGE SCALE GENOMIC DNA]</scope>
    <source>
        <strain evidence="3 4">WH 0005</strain>
    </source>
</reference>
<dbReference type="Proteomes" id="UP000017981">
    <property type="component" value="Unassembled WGS sequence"/>
</dbReference>
<feature type="compositionally biased region" description="Low complexity" evidence="1">
    <location>
        <begin position="132"/>
        <end position="173"/>
    </location>
</feature>
<sequence>MASSDKSQSQDNQKKPTLVALIKKNKPENQPDSKTKAEEITPPKTPRQSRAKKSTSSTTKSKQTTKSTGSKKAEKTTTKTAQKQPQSKTPIKTKSQSQSTSVPKEPRKPTAKTPKTTNPQDKSKTSQKAKANPPSKTTPKKSSNTSPKTQSSTSKKTKQTTQKNTSLTQSKTQNESPPLQTIKPKLDPIQKALLYKNEKKQRLSISDYQDRINARDISLSISGLASIAAGNAIQAFLAGSLVGTLSLPLLVLFLVTWAKNSVKFHRTALDLKREQEAERKIAQLIKETYLNDGGEIYSFEYENPLLIVDPEGYFQEYLDIGLRLPNGQWLAISVKALKDKRDYVYIDRNTNILRYRNAYGLARWRLNPIDELKDQIQWFQENTEFFDTPPIGIVVFMEPTRVKLFDEVALKFGKTKVLCLDGIYVVREKDLLYFINEIQSRRKV</sequence>
<feature type="compositionally biased region" description="Low complexity" evidence="1">
    <location>
        <begin position="78"/>
        <end position="89"/>
    </location>
</feature>
<dbReference type="RefSeq" id="WP_021834105.1">
    <property type="nucleotide sequence ID" value="NZ_CAQL01001165.1"/>
</dbReference>
<reference evidence="3 4" key="2">
    <citation type="submission" date="2013-09" db="EMBL/GenBank/DDBJ databases">
        <title>Whole genome comparison of six Crocosphaera watsonii strains with differing phenotypes.</title>
        <authorList>
            <person name="Bench S.R."/>
            <person name="Heller P."/>
            <person name="Frank I."/>
            <person name="Arciniega M."/>
            <person name="Shilova I.N."/>
            <person name="Zehr J.P."/>
        </authorList>
    </citation>
    <scope>NUCLEOTIDE SEQUENCE [LARGE SCALE GENOMIC DNA]</scope>
    <source>
        <strain evidence="3 4">WH 0005</strain>
    </source>
</reference>
<dbReference type="EMBL" id="CAQL01001165">
    <property type="protein sequence ID" value="CCQ59094.1"/>
    <property type="molecule type" value="Genomic_DNA"/>
</dbReference>
<feature type="compositionally biased region" description="Low complexity" evidence="1">
    <location>
        <begin position="1"/>
        <end position="11"/>
    </location>
</feature>